<evidence type="ECO:0000313" key="6">
    <source>
        <dbReference type="EMBL" id="KAF8696322.1"/>
    </source>
</evidence>
<dbReference type="GO" id="GO:0008270">
    <property type="term" value="F:zinc ion binding"/>
    <property type="evidence" value="ECO:0007669"/>
    <property type="project" value="UniProtKB-KW"/>
</dbReference>
<evidence type="ECO:0000256" key="3">
    <source>
        <dbReference type="ARBA" id="ARBA00022833"/>
    </source>
</evidence>
<comment type="caution">
    <text evidence="6">The sequence shown here is derived from an EMBL/GenBank/DDBJ whole genome shotgun (WGS) entry which is preliminary data.</text>
</comment>
<dbReference type="SUPFAM" id="SSF57850">
    <property type="entry name" value="RING/U-box"/>
    <property type="match status" value="1"/>
</dbReference>
<keyword evidence="3" id="KW-0862">Zinc</keyword>
<dbReference type="PANTHER" id="PTHR46214">
    <property type="entry name" value="ZINC FINGER, RING-CH-TYPE"/>
    <property type="match status" value="1"/>
</dbReference>
<keyword evidence="4" id="KW-0812">Transmembrane</keyword>
<proteinExistence type="predicted"/>
<keyword evidence="2" id="KW-0863">Zinc-finger</keyword>
<dbReference type="Gene3D" id="3.30.40.10">
    <property type="entry name" value="Zinc/RING finger domain, C3HC4 (zinc finger)"/>
    <property type="match status" value="1"/>
</dbReference>
<evidence type="ECO:0000313" key="7">
    <source>
        <dbReference type="Proteomes" id="UP000636709"/>
    </source>
</evidence>
<keyword evidence="1" id="KW-0479">Metal-binding</keyword>
<evidence type="ECO:0000256" key="1">
    <source>
        <dbReference type="ARBA" id="ARBA00022723"/>
    </source>
</evidence>
<dbReference type="Pfam" id="PF12906">
    <property type="entry name" value="RINGv"/>
    <property type="match status" value="1"/>
</dbReference>
<dbReference type="InterPro" id="IPR013083">
    <property type="entry name" value="Znf_RING/FYVE/PHD"/>
</dbReference>
<dbReference type="OrthoDB" id="1734943at2759"/>
<name>A0A835ENA4_9POAL</name>
<keyword evidence="4" id="KW-0472">Membrane</keyword>
<dbReference type="PANTHER" id="PTHR46214:SF8">
    <property type="entry name" value="RING_FYVE_PHD ZINC FINGER SUPERFAMILY PROTEIN"/>
    <property type="match status" value="1"/>
</dbReference>
<evidence type="ECO:0000256" key="4">
    <source>
        <dbReference type="SAM" id="Phobius"/>
    </source>
</evidence>
<dbReference type="Proteomes" id="UP000636709">
    <property type="component" value="Unassembled WGS sequence"/>
</dbReference>
<organism evidence="6 7">
    <name type="scientific">Digitaria exilis</name>
    <dbReference type="NCBI Taxonomy" id="1010633"/>
    <lineage>
        <taxon>Eukaryota</taxon>
        <taxon>Viridiplantae</taxon>
        <taxon>Streptophyta</taxon>
        <taxon>Embryophyta</taxon>
        <taxon>Tracheophyta</taxon>
        <taxon>Spermatophyta</taxon>
        <taxon>Magnoliopsida</taxon>
        <taxon>Liliopsida</taxon>
        <taxon>Poales</taxon>
        <taxon>Poaceae</taxon>
        <taxon>PACMAD clade</taxon>
        <taxon>Panicoideae</taxon>
        <taxon>Panicodae</taxon>
        <taxon>Paniceae</taxon>
        <taxon>Anthephorinae</taxon>
        <taxon>Digitaria</taxon>
    </lineage>
</organism>
<evidence type="ECO:0000259" key="5">
    <source>
        <dbReference type="PROSITE" id="PS51292"/>
    </source>
</evidence>
<evidence type="ECO:0000256" key="2">
    <source>
        <dbReference type="ARBA" id="ARBA00022771"/>
    </source>
</evidence>
<reference evidence="6" key="1">
    <citation type="submission" date="2020-07" db="EMBL/GenBank/DDBJ databases">
        <title>Genome sequence and genetic diversity analysis of an under-domesticated orphan crop, white fonio (Digitaria exilis).</title>
        <authorList>
            <person name="Bennetzen J.L."/>
            <person name="Chen S."/>
            <person name="Ma X."/>
            <person name="Wang X."/>
            <person name="Yssel A.E.J."/>
            <person name="Chaluvadi S.R."/>
            <person name="Johnson M."/>
            <person name="Gangashetty P."/>
            <person name="Hamidou F."/>
            <person name="Sanogo M.D."/>
            <person name="Zwaenepoel A."/>
            <person name="Wallace J."/>
            <person name="Van De Peer Y."/>
            <person name="Van Deynze A."/>
        </authorList>
    </citation>
    <scope>NUCLEOTIDE SEQUENCE</scope>
    <source>
        <tissue evidence="6">Leaves</tissue>
    </source>
</reference>
<accession>A0A835ENA4</accession>
<feature type="domain" description="RING-CH-type" evidence="5">
    <location>
        <begin position="40"/>
        <end position="110"/>
    </location>
</feature>
<sequence>MRRDAVGPAAAAGASPQITASAVVPTDAVVVINVEGALQPAEPSGVGCRICHLGPEDDGGSPATGSSEVIRLGCGCKDELGAAHRQCAEAWFRIKGDRCCEICGFDAKNITGLEVKKFLEQWRGRTVANIQTTEERGSHCWRQQHFCNFLLASLLIVFMLPWFLRVNLF</sequence>
<dbReference type="AlphaFoldDB" id="A0A835ENA4"/>
<dbReference type="EMBL" id="JACEFO010001882">
    <property type="protein sequence ID" value="KAF8696322.1"/>
    <property type="molecule type" value="Genomic_DNA"/>
</dbReference>
<dbReference type="SMART" id="SM00744">
    <property type="entry name" value="RINGv"/>
    <property type="match status" value="1"/>
</dbReference>
<keyword evidence="7" id="KW-1185">Reference proteome</keyword>
<keyword evidence="4" id="KW-1133">Transmembrane helix</keyword>
<gene>
    <name evidence="6" type="ORF">HU200_037229</name>
</gene>
<protein>
    <recommendedName>
        <fullName evidence="5">RING-CH-type domain-containing protein</fullName>
    </recommendedName>
</protein>
<dbReference type="PROSITE" id="PS51292">
    <property type="entry name" value="ZF_RING_CH"/>
    <property type="match status" value="1"/>
</dbReference>
<dbReference type="InterPro" id="IPR011016">
    <property type="entry name" value="Znf_RING-CH"/>
</dbReference>
<feature type="transmembrane region" description="Helical" evidence="4">
    <location>
        <begin position="146"/>
        <end position="164"/>
    </location>
</feature>